<name>A0A6J8ARC7_MYTCO</name>
<sequence length="240" mass="27279">MKDAFPNSYTVGQDLSYQMTLFAGKRVDEVHHGNAAEPKIADDIADEPWTEGYWYDNIRSAVCPVSLPESPNIVTLQGTMDCRILTTDIIYVWWIDKSRWLLVLCDPWTEGYWYDNISSAVCPVSLPENPNNASIQGTMVCCMPCISTRESKHCNLTRNNGLKDTGMITSVLLYASISARESKHCNLTRNHGLQDTGMITSGLLYALYLYQRIQTMQAYKEPWYDYNRSVSTLKPCMSTR</sequence>
<organism evidence="1 2">
    <name type="scientific">Mytilus coruscus</name>
    <name type="common">Sea mussel</name>
    <dbReference type="NCBI Taxonomy" id="42192"/>
    <lineage>
        <taxon>Eukaryota</taxon>
        <taxon>Metazoa</taxon>
        <taxon>Spiralia</taxon>
        <taxon>Lophotrochozoa</taxon>
        <taxon>Mollusca</taxon>
        <taxon>Bivalvia</taxon>
        <taxon>Autobranchia</taxon>
        <taxon>Pteriomorphia</taxon>
        <taxon>Mytilida</taxon>
        <taxon>Mytiloidea</taxon>
        <taxon>Mytilidae</taxon>
        <taxon>Mytilinae</taxon>
        <taxon>Mytilus</taxon>
    </lineage>
</organism>
<dbReference type="Proteomes" id="UP000507470">
    <property type="component" value="Unassembled WGS sequence"/>
</dbReference>
<dbReference type="AlphaFoldDB" id="A0A6J8ARC7"/>
<gene>
    <name evidence="1" type="ORF">MCOR_9472</name>
</gene>
<reference evidence="1 2" key="1">
    <citation type="submission" date="2020-06" db="EMBL/GenBank/DDBJ databases">
        <authorList>
            <person name="Li R."/>
            <person name="Bekaert M."/>
        </authorList>
    </citation>
    <scope>NUCLEOTIDE SEQUENCE [LARGE SCALE GENOMIC DNA]</scope>
    <source>
        <strain evidence="2">wild</strain>
    </source>
</reference>
<keyword evidence="2" id="KW-1185">Reference proteome</keyword>
<protein>
    <submittedName>
        <fullName evidence="1">Uncharacterized protein</fullName>
    </submittedName>
</protein>
<proteinExistence type="predicted"/>
<accession>A0A6J8ARC7</accession>
<dbReference type="EMBL" id="CACVKT020001735">
    <property type="protein sequence ID" value="CAC5370774.1"/>
    <property type="molecule type" value="Genomic_DNA"/>
</dbReference>
<evidence type="ECO:0000313" key="2">
    <source>
        <dbReference type="Proteomes" id="UP000507470"/>
    </source>
</evidence>
<evidence type="ECO:0000313" key="1">
    <source>
        <dbReference type="EMBL" id="CAC5370774.1"/>
    </source>
</evidence>